<accession>A0A2K8NC53</accession>
<evidence type="ECO:0000313" key="1">
    <source>
        <dbReference type="EMBL" id="ATY86327.1"/>
    </source>
</evidence>
<name>A0A2K8NC53_9BACL</name>
<evidence type="ECO:0008006" key="3">
    <source>
        <dbReference type="Google" id="ProtNLM"/>
    </source>
</evidence>
<dbReference type="Proteomes" id="UP000231932">
    <property type="component" value="Chromosome"/>
</dbReference>
<dbReference type="InterPro" id="IPR007405">
    <property type="entry name" value="Phage_KVP40_Orf299"/>
</dbReference>
<dbReference type="KEGG" id="kyr:CVV65_00300"/>
<sequence>MEFWNPSKGSLNLEEVVTDIVAFMAEAPRETYRLIIGTDSQNRPAQGKTQFAMAIIIHRVGKGARYYFHRESHRIIRSLPQRLYTEAAMSVELGEKVQHYLREAGALRDIEVHLDIGEEGASRQLIREVVGWVTSSGYTAKIKPDSFGASKVADKYTKA</sequence>
<dbReference type="PANTHER" id="PTHR39961">
    <property type="entry name" value="HYPOTHETICAL CYTOSOLIC PROTEIN"/>
    <property type="match status" value="1"/>
</dbReference>
<dbReference type="PANTHER" id="PTHR39961:SF1">
    <property type="entry name" value="DUF458 DOMAIN-CONTAINING PROTEIN"/>
    <property type="match status" value="1"/>
</dbReference>
<dbReference type="RefSeq" id="WP_100669069.1">
    <property type="nucleotide sequence ID" value="NZ_CP024955.1"/>
</dbReference>
<gene>
    <name evidence="1" type="ORF">CVV65_00300</name>
</gene>
<organism evidence="1 2">
    <name type="scientific">Kyrpidia spormannii</name>
    <dbReference type="NCBI Taxonomy" id="2055160"/>
    <lineage>
        <taxon>Bacteria</taxon>
        <taxon>Bacillati</taxon>
        <taxon>Bacillota</taxon>
        <taxon>Bacilli</taxon>
        <taxon>Bacillales</taxon>
        <taxon>Alicyclobacillaceae</taxon>
        <taxon>Kyrpidia</taxon>
    </lineage>
</organism>
<protein>
    <recommendedName>
        <fullName evidence="3">DUF458 domain-containing protein</fullName>
    </recommendedName>
</protein>
<dbReference type="AlphaFoldDB" id="A0A2K8NC53"/>
<proteinExistence type="predicted"/>
<dbReference type="EMBL" id="CP024955">
    <property type="protein sequence ID" value="ATY86327.1"/>
    <property type="molecule type" value="Genomic_DNA"/>
</dbReference>
<keyword evidence="2" id="KW-1185">Reference proteome</keyword>
<dbReference type="OrthoDB" id="37369at2"/>
<dbReference type="Pfam" id="PF04308">
    <property type="entry name" value="RNaseH_like"/>
    <property type="match status" value="1"/>
</dbReference>
<reference evidence="2" key="1">
    <citation type="submission" date="2017-11" db="EMBL/GenBank/DDBJ databases">
        <title>Complete Genome Sequence of Kyrpidia sp. Strain EA-1, a thermophilic, hydrogen-oxidizing Bacterium, isolated from the Azores.</title>
        <authorList>
            <person name="Reiner J.E."/>
            <person name="Lapp C.J."/>
            <person name="Bunk B."/>
            <person name="Gescher J."/>
        </authorList>
    </citation>
    <scope>NUCLEOTIDE SEQUENCE [LARGE SCALE GENOMIC DNA]</scope>
    <source>
        <strain evidence="2">EA-1</strain>
    </source>
</reference>
<evidence type="ECO:0000313" key="2">
    <source>
        <dbReference type="Proteomes" id="UP000231932"/>
    </source>
</evidence>